<dbReference type="EMBL" id="LCQW01000024">
    <property type="protein sequence ID" value="KKW23354.1"/>
    <property type="molecule type" value="Genomic_DNA"/>
</dbReference>
<evidence type="ECO:0000313" key="2">
    <source>
        <dbReference type="Proteomes" id="UP000034273"/>
    </source>
</evidence>
<proteinExistence type="predicted"/>
<evidence type="ECO:0008006" key="3">
    <source>
        <dbReference type="Google" id="ProtNLM"/>
    </source>
</evidence>
<organism evidence="1 2">
    <name type="scientific">Candidatus Kaiserbacteria bacterium GW2011_GWA2_52_12</name>
    <dbReference type="NCBI Taxonomy" id="1618671"/>
    <lineage>
        <taxon>Bacteria</taxon>
        <taxon>Candidatus Kaiseribacteriota</taxon>
    </lineage>
</organism>
<accession>A0A0G1ZUS6</accession>
<protein>
    <recommendedName>
        <fullName evidence="3">DUF218 domain-containing protein</fullName>
    </recommendedName>
</protein>
<gene>
    <name evidence="1" type="ORF">UY67_C0024G0028</name>
</gene>
<dbReference type="Proteomes" id="UP000034273">
    <property type="component" value="Unassembled WGS sequence"/>
</dbReference>
<dbReference type="STRING" id="1618671.UY67_C0024G0028"/>
<comment type="caution">
    <text evidence="1">The sequence shown here is derived from an EMBL/GenBank/DDBJ whole genome shotgun (WGS) entry which is preliminary data.</text>
</comment>
<sequence length="110" mass="12200">MESGVFTQIHADHTAHQVQWTAEMVREHGVHSLTITAPAYHLPRAYLTMLKALWESPVVLIPDPTPLSPLAIVPEFGVHACDMIPGEMERKMERKLQGKLQDNLAGHTGA</sequence>
<dbReference type="AlphaFoldDB" id="A0A0G1ZUS6"/>
<name>A0A0G1ZUS6_9BACT</name>
<evidence type="ECO:0000313" key="1">
    <source>
        <dbReference type="EMBL" id="KKW23354.1"/>
    </source>
</evidence>
<reference evidence="1 2" key="1">
    <citation type="journal article" date="2015" name="Nature">
        <title>rRNA introns, odd ribosomes, and small enigmatic genomes across a large radiation of phyla.</title>
        <authorList>
            <person name="Brown C.T."/>
            <person name="Hug L.A."/>
            <person name="Thomas B.C."/>
            <person name="Sharon I."/>
            <person name="Castelle C.J."/>
            <person name="Singh A."/>
            <person name="Wilkins M.J."/>
            <person name="Williams K.H."/>
            <person name="Banfield J.F."/>
        </authorList>
    </citation>
    <scope>NUCLEOTIDE SEQUENCE [LARGE SCALE GENOMIC DNA]</scope>
</reference>